<dbReference type="InterPro" id="IPR023011">
    <property type="entry name" value="ATP_synth_F0_asu_AS"/>
</dbReference>
<keyword evidence="13" id="KW-0496">Mitochondrion</keyword>
<dbReference type="PANTHER" id="PTHR11410:SF0">
    <property type="entry name" value="ATP SYNTHASE SUBUNIT A"/>
    <property type="match status" value="1"/>
</dbReference>
<evidence type="ECO:0000256" key="8">
    <source>
        <dbReference type="ARBA" id="ARBA00023065"/>
    </source>
</evidence>
<reference evidence="13" key="1">
    <citation type="submission" date="2023-06" db="EMBL/GenBank/DDBJ databases">
        <authorList>
            <person name="Godeiro N.N."/>
        </authorList>
    </citation>
    <scope>NUCLEOTIDE SEQUENCE</scope>
</reference>
<evidence type="ECO:0000313" key="13">
    <source>
        <dbReference type="EMBL" id="WYK36509.1"/>
    </source>
</evidence>
<gene>
    <name evidence="13" type="primary">ATP6</name>
</gene>
<dbReference type="SUPFAM" id="SSF81336">
    <property type="entry name" value="F1F0 ATP synthase subunit A"/>
    <property type="match status" value="1"/>
</dbReference>
<keyword evidence="7 12" id="KW-1133">Transmembrane helix</keyword>
<dbReference type="NCBIfam" id="TIGR01131">
    <property type="entry name" value="ATP_synt_6_or_A"/>
    <property type="match status" value="1"/>
</dbReference>
<dbReference type="InterPro" id="IPR045083">
    <property type="entry name" value="ATP_synth_F0_asu_bact/mt"/>
</dbReference>
<evidence type="ECO:0000256" key="6">
    <source>
        <dbReference type="ARBA" id="ARBA00022781"/>
    </source>
</evidence>
<keyword evidence="4" id="KW-0138">CF(0)</keyword>
<sequence>MMTNLFSVFDPAANFNLPLNWLSTLIIMMILIPSFWLIPSKNNIKINLITKKLHSEFKMLIGPSYPMGSTLMFIALLFFILINNFFGLFPYIFTSSSHMSMTLTLAFPLWMSFMLYGWLNHTKHMLAHMVPQSTPTALMPFMVIIESISNIIRPITLSVRLMANMVAGHLLMTLLGNQTAATYNFIFSSLIITQIILLTLESAVAVIQSYVFSVLSTLYSSEVISH</sequence>
<evidence type="ECO:0000256" key="12">
    <source>
        <dbReference type="SAM" id="Phobius"/>
    </source>
</evidence>
<dbReference type="Gene3D" id="1.20.120.220">
    <property type="entry name" value="ATP synthase, F0 complex, subunit A"/>
    <property type="match status" value="1"/>
</dbReference>
<protein>
    <recommendedName>
        <fullName evidence="11">ATP synthase subunit a</fullName>
    </recommendedName>
</protein>
<evidence type="ECO:0000256" key="1">
    <source>
        <dbReference type="ARBA" id="ARBA00004141"/>
    </source>
</evidence>
<feature type="transmembrane region" description="Helical" evidence="12">
    <location>
        <begin position="71"/>
        <end position="93"/>
    </location>
</feature>
<geneLocation type="mitochondrion" evidence="13"/>
<dbReference type="GO" id="GO:0045259">
    <property type="term" value="C:proton-transporting ATP synthase complex"/>
    <property type="evidence" value="ECO:0007669"/>
    <property type="project" value="UniProtKB-KW"/>
</dbReference>
<dbReference type="Pfam" id="PF00119">
    <property type="entry name" value="ATP-synt_A"/>
    <property type="match status" value="1"/>
</dbReference>
<accession>A0AAU6QD21</accession>
<dbReference type="GO" id="GO:0046933">
    <property type="term" value="F:proton-transporting ATP synthase activity, rotational mechanism"/>
    <property type="evidence" value="ECO:0007669"/>
    <property type="project" value="TreeGrafter"/>
</dbReference>
<dbReference type="GO" id="GO:0005743">
    <property type="term" value="C:mitochondrial inner membrane"/>
    <property type="evidence" value="ECO:0007669"/>
    <property type="project" value="UniProtKB-SubCell"/>
</dbReference>
<evidence type="ECO:0000256" key="5">
    <source>
        <dbReference type="ARBA" id="ARBA00022692"/>
    </source>
</evidence>
<evidence type="ECO:0000256" key="2">
    <source>
        <dbReference type="ARBA" id="ARBA00006810"/>
    </source>
</evidence>
<dbReference type="PANTHER" id="PTHR11410">
    <property type="entry name" value="ATP SYNTHASE SUBUNIT A"/>
    <property type="match status" value="1"/>
</dbReference>
<keyword evidence="9 12" id="KW-0472">Membrane</keyword>
<dbReference type="PRINTS" id="PR00123">
    <property type="entry name" value="ATPASEA"/>
</dbReference>
<dbReference type="PROSITE" id="PS00449">
    <property type="entry name" value="ATPASE_A"/>
    <property type="match status" value="1"/>
</dbReference>
<feature type="transmembrane region" description="Helical" evidence="12">
    <location>
        <begin position="99"/>
        <end position="119"/>
    </location>
</feature>
<keyword evidence="10" id="KW-0066">ATP synthesis</keyword>
<dbReference type="InterPro" id="IPR035908">
    <property type="entry name" value="F0_ATP_A_sf"/>
</dbReference>
<evidence type="ECO:0000256" key="3">
    <source>
        <dbReference type="ARBA" id="ARBA00022448"/>
    </source>
</evidence>
<dbReference type="AlphaFoldDB" id="A0AAU6QD21"/>
<keyword evidence="5 12" id="KW-0812">Transmembrane</keyword>
<feature type="transmembrane region" description="Helical" evidence="12">
    <location>
        <begin position="20"/>
        <end position="38"/>
    </location>
</feature>
<evidence type="ECO:0000256" key="9">
    <source>
        <dbReference type="ARBA" id="ARBA00023136"/>
    </source>
</evidence>
<dbReference type="EMBL" id="OR115504">
    <property type="protein sequence ID" value="WYK36509.1"/>
    <property type="molecule type" value="Genomic_DNA"/>
</dbReference>
<organism evidence="13">
    <name type="scientific">Seira pallidipes</name>
    <dbReference type="NCBI Taxonomy" id="3053390"/>
    <lineage>
        <taxon>Eukaryota</taxon>
        <taxon>Metazoa</taxon>
        <taxon>Ecdysozoa</taxon>
        <taxon>Arthropoda</taxon>
        <taxon>Hexapoda</taxon>
        <taxon>Collembola</taxon>
        <taxon>Entomobryomorpha</taxon>
        <taxon>Entomobryoidea</taxon>
        <taxon>Entomobryidae</taxon>
        <taxon>Seirinae</taxon>
        <taxon>Seira</taxon>
    </lineage>
</organism>
<keyword evidence="3" id="KW-0813">Transport</keyword>
<dbReference type="CDD" id="cd00310">
    <property type="entry name" value="ATP-synt_Fo_a_6"/>
    <property type="match status" value="1"/>
</dbReference>
<keyword evidence="6" id="KW-0375">Hydrogen ion transport</keyword>
<evidence type="ECO:0000256" key="10">
    <source>
        <dbReference type="ARBA" id="ARBA00023310"/>
    </source>
</evidence>
<proteinExistence type="inferred from homology"/>
<evidence type="ECO:0000256" key="4">
    <source>
        <dbReference type="ARBA" id="ARBA00022547"/>
    </source>
</evidence>
<comment type="similarity">
    <text evidence="2">Belongs to the ATPase A chain family.</text>
</comment>
<feature type="transmembrane region" description="Helical" evidence="12">
    <location>
        <begin position="181"/>
        <end position="200"/>
    </location>
</feature>
<keyword evidence="8" id="KW-0406">Ion transport</keyword>
<name>A0AAU6QD21_9HEXA</name>
<evidence type="ECO:0000256" key="11">
    <source>
        <dbReference type="RuleBase" id="RU004450"/>
    </source>
</evidence>
<dbReference type="InterPro" id="IPR000568">
    <property type="entry name" value="ATP_synth_F0_asu"/>
</dbReference>
<comment type="subcellular location">
    <subcellularLocation>
        <location evidence="1">Membrane</location>
        <topology evidence="1">Multi-pass membrane protein</topology>
    </subcellularLocation>
    <subcellularLocation>
        <location evidence="11">Mitochondrion inner membrane</location>
        <topology evidence="11">Multi-pass membrane protein</topology>
    </subcellularLocation>
</comment>
<evidence type="ECO:0000256" key="7">
    <source>
        <dbReference type="ARBA" id="ARBA00022989"/>
    </source>
</evidence>